<name>A0AB38U9A1_BACT4</name>
<reference evidence="1" key="1">
    <citation type="submission" date="2021-06" db="EMBL/GenBank/DDBJ databases">
        <title>Interrogation of the integrated mobile genetic elements in gut-associated Bacteroides with a consensus prediction approach.</title>
        <authorList>
            <person name="Campbell D.E."/>
            <person name="Leigh J.R."/>
            <person name="Kim T."/>
            <person name="England W."/>
            <person name="Whitaker R.J."/>
            <person name="Degnan P.H."/>
        </authorList>
    </citation>
    <scope>NUCLEOTIDE SEQUENCE</scope>
    <source>
        <strain evidence="1">VPI-3443</strain>
    </source>
</reference>
<proteinExistence type="predicted"/>
<gene>
    <name evidence="1" type="ORF">KQP74_15785</name>
</gene>
<dbReference type="AlphaFoldDB" id="A0AB38U9A1"/>
<evidence type="ECO:0000313" key="1">
    <source>
        <dbReference type="EMBL" id="UYU89406.1"/>
    </source>
</evidence>
<organism evidence="1 2">
    <name type="scientific">Bacteroides thetaiotaomicron</name>
    <dbReference type="NCBI Taxonomy" id="818"/>
    <lineage>
        <taxon>Bacteria</taxon>
        <taxon>Pseudomonadati</taxon>
        <taxon>Bacteroidota</taxon>
        <taxon>Bacteroidia</taxon>
        <taxon>Bacteroidales</taxon>
        <taxon>Bacteroidaceae</taxon>
        <taxon>Bacteroides</taxon>
    </lineage>
</organism>
<accession>A0AB38U9A1</accession>
<protein>
    <submittedName>
        <fullName evidence="1">Uncharacterized protein</fullName>
    </submittedName>
</protein>
<sequence length="68" mass="8150">MTTKESKEQSFNIVQETDMRLEIQRCYPFEYDIRNEIVETEDGRNIFIGGIQISCWEQESHEILNHVK</sequence>
<dbReference type="RefSeq" id="WP_264455097.1">
    <property type="nucleotide sequence ID" value="NZ_CP083685.1"/>
</dbReference>
<evidence type="ECO:0000313" key="2">
    <source>
        <dbReference type="Proteomes" id="UP001162960"/>
    </source>
</evidence>
<dbReference type="Proteomes" id="UP001162960">
    <property type="component" value="Chromosome"/>
</dbReference>
<dbReference type="EMBL" id="CP083685">
    <property type="protein sequence ID" value="UYU89406.1"/>
    <property type="molecule type" value="Genomic_DNA"/>
</dbReference>